<dbReference type="Proteomes" id="UP000642107">
    <property type="component" value="Unassembled WGS sequence"/>
</dbReference>
<proteinExistence type="predicted"/>
<evidence type="ECO:0000313" key="1">
    <source>
        <dbReference type="EMBL" id="MBD9698448.1"/>
    </source>
</evidence>
<dbReference type="EMBL" id="JACZDF010000001">
    <property type="protein sequence ID" value="MBD9698448.1"/>
    <property type="molecule type" value="Genomic_DNA"/>
</dbReference>
<evidence type="ECO:0000313" key="2">
    <source>
        <dbReference type="Proteomes" id="UP000642107"/>
    </source>
</evidence>
<accession>A0ABR9DMT7</accession>
<dbReference type="Pfam" id="PF14022">
    <property type="entry name" value="DUF4238"/>
    <property type="match status" value="1"/>
</dbReference>
<organism evidence="1 2">
    <name type="scientific">Flavimobilis rhizosphaerae</name>
    <dbReference type="NCBI Taxonomy" id="2775421"/>
    <lineage>
        <taxon>Bacteria</taxon>
        <taxon>Bacillati</taxon>
        <taxon>Actinomycetota</taxon>
        <taxon>Actinomycetes</taxon>
        <taxon>Micrococcales</taxon>
        <taxon>Jonesiaceae</taxon>
        <taxon>Flavimobilis</taxon>
    </lineage>
</organism>
<name>A0ABR9DMT7_9MICO</name>
<comment type="caution">
    <text evidence="1">The sequence shown here is derived from an EMBL/GenBank/DDBJ whole genome shotgun (WGS) entry which is preliminary data.</text>
</comment>
<protein>
    <submittedName>
        <fullName evidence="1">DUF4238 domain-containing protein</fullName>
    </submittedName>
</protein>
<gene>
    <name evidence="1" type="ORF">IGS67_02920</name>
</gene>
<keyword evidence="2" id="KW-1185">Reference proteome</keyword>
<dbReference type="RefSeq" id="WP_192277618.1">
    <property type="nucleotide sequence ID" value="NZ_JACZDF010000001.1"/>
</dbReference>
<reference evidence="1 2" key="1">
    <citation type="submission" date="2020-09" db="EMBL/GenBank/DDBJ databases">
        <title>Flavimobilis rhizosphaerae sp. nov., isolated from rhizosphere soil of Spartina alterniflora.</title>
        <authorList>
            <person name="Hanqin C."/>
        </authorList>
    </citation>
    <scope>NUCLEOTIDE SEQUENCE [LARGE SCALE GENOMIC DNA]</scope>
    <source>
        <strain evidence="1 2">GY 10621</strain>
    </source>
</reference>
<dbReference type="InterPro" id="IPR025332">
    <property type="entry name" value="DUF4238"/>
</dbReference>
<sequence length="341" mass="37459">MSDSFWIVRDRVRRQHTVPIVLLRGFVDEKNMVTVARRSGGEFTTNVTNASVRNDFYSFHGVDGNLDDAVERWFADQVEGPAAESLRLARAGIPPCVYATVPMVRFVAAGLCRTPSVRAKMDEIDVALWPQVAAQVLRRHERLRGSMQDVASVSLLDYVLTPQEENRSRLRTMMRVFEELAAILTHYSWSVATSAEPSLITSDNAIAVDARNGLWDGLVPPGARLYMPVSPQALLLAEPLPSGPIRRVLTPELATRVNQLLASSAHEFVYRHPAMPLPNGATLVPATPTMSAAATAALHPSGRTTPGAYRAQDPTVAVVMDRLNSPEIFGWRGLSRARTGR</sequence>